<dbReference type="PANTHER" id="PTHR21451">
    <property type="entry name" value="HISTONE H3 METHYLTRANSFERASE"/>
    <property type="match status" value="1"/>
</dbReference>
<feature type="compositionally biased region" description="Polar residues" evidence="12">
    <location>
        <begin position="94"/>
        <end position="107"/>
    </location>
</feature>
<keyword evidence="7 11" id="KW-0156">Chromatin regulator</keyword>
<dbReference type="EMBL" id="JADGJH010000478">
    <property type="protein sequence ID" value="KAJ3128134.1"/>
    <property type="molecule type" value="Genomic_DNA"/>
</dbReference>
<feature type="compositionally biased region" description="Low complexity" evidence="12">
    <location>
        <begin position="108"/>
        <end position="136"/>
    </location>
</feature>
<gene>
    <name evidence="15" type="primary">DOT1</name>
    <name evidence="15" type="ORF">HK100_009351</name>
</gene>
<dbReference type="InterPro" id="IPR030445">
    <property type="entry name" value="H3-K79_meTrfase"/>
</dbReference>
<keyword evidence="16" id="KW-1185">Reference proteome</keyword>
<dbReference type="InterPro" id="IPR029063">
    <property type="entry name" value="SAM-dependent_MTases_sf"/>
</dbReference>
<evidence type="ECO:0000313" key="16">
    <source>
        <dbReference type="Proteomes" id="UP001211907"/>
    </source>
</evidence>
<dbReference type="EC" id="2.1.1.360" evidence="2 11"/>
<comment type="similarity">
    <text evidence="11">Belongs to the class I-like SAM-binding methyltransferase superfamily. DOT1 family.</text>
</comment>
<dbReference type="AlphaFoldDB" id="A0AAD5XE88"/>
<evidence type="ECO:0000256" key="4">
    <source>
        <dbReference type="ARBA" id="ARBA00022603"/>
    </source>
</evidence>
<reference evidence="15" key="1">
    <citation type="submission" date="2020-05" db="EMBL/GenBank/DDBJ databases">
        <title>Phylogenomic resolution of chytrid fungi.</title>
        <authorList>
            <person name="Stajich J.E."/>
            <person name="Amses K."/>
            <person name="Simmons R."/>
            <person name="Seto K."/>
            <person name="Myers J."/>
            <person name="Bonds A."/>
            <person name="Quandt C.A."/>
            <person name="Barry K."/>
            <person name="Liu P."/>
            <person name="Grigoriev I."/>
            <person name="Longcore J.E."/>
            <person name="James T.Y."/>
        </authorList>
    </citation>
    <scope>NUCLEOTIDE SEQUENCE</scope>
    <source>
        <strain evidence="15">JEL0513</strain>
    </source>
</reference>
<feature type="transmembrane region" description="Helical" evidence="13">
    <location>
        <begin position="590"/>
        <end position="610"/>
    </location>
</feature>
<evidence type="ECO:0000256" key="12">
    <source>
        <dbReference type="SAM" id="MobiDB-lite"/>
    </source>
</evidence>
<comment type="caution">
    <text evidence="15">The sequence shown here is derived from an EMBL/GenBank/DDBJ whole genome shotgun (WGS) entry which is preliminary data.</text>
</comment>
<keyword evidence="13" id="KW-0812">Transmembrane</keyword>
<comment type="miscellaneous">
    <text evidence="11">In contrast to other lysine histone methyltransferases, it does not contain a SET domain, suggesting the existence of another mechanism for methylation of lysine residues of histones.</text>
</comment>
<feature type="domain" description="DOT1" evidence="14">
    <location>
        <begin position="241"/>
        <end position="570"/>
    </location>
</feature>
<dbReference type="CDD" id="cd02440">
    <property type="entry name" value="AdoMet_MTases"/>
    <property type="match status" value="1"/>
</dbReference>
<evidence type="ECO:0000256" key="7">
    <source>
        <dbReference type="ARBA" id="ARBA00022853"/>
    </source>
</evidence>
<organism evidence="15 16">
    <name type="scientific">Physocladia obscura</name>
    <dbReference type="NCBI Taxonomy" id="109957"/>
    <lineage>
        <taxon>Eukaryota</taxon>
        <taxon>Fungi</taxon>
        <taxon>Fungi incertae sedis</taxon>
        <taxon>Chytridiomycota</taxon>
        <taxon>Chytridiomycota incertae sedis</taxon>
        <taxon>Chytridiomycetes</taxon>
        <taxon>Chytridiales</taxon>
        <taxon>Chytriomycetaceae</taxon>
        <taxon>Physocladia</taxon>
    </lineage>
</organism>
<dbReference type="GO" id="GO:0140956">
    <property type="term" value="F:histone H3K79 trimethyltransferase activity"/>
    <property type="evidence" value="ECO:0007669"/>
    <property type="project" value="UniProtKB-EC"/>
</dbReference>
<comment type="subcellular location">
    <subcellularLocation>
        <location evidence="1 11">Nucleus</location>
    </subcellularLocation>
</comment>
<keyword evidence="13" id="KW-1133">Transmembrane helix</keyword>
<keyword evidence="6 11" id="KW-0949">S-adenosyl-L-methionine</keyword>
<evidence type="ECO:0000256" key="8">
    <source>
        <dbReference type="ARBA" id="ARBA00023242"/>
    </source>
</evidence>
<keyword evidence="4 11" id="KW-0489">Methyltransferase</keyword>
<dbReference type="GO" id="GO:0006281">
    <property type="term" value="P:DNA repair"/>
    <property type="evidence" value="ECO:0007669"/>
    <property type="project" value="TreeGrafter"/>
</dbReference>
<keyword evidence="8 11" id="KW-0539">Nucleus</keyword>
<evidence type="ECO:0000256" key="5">
    <source>
        <dbReference type="ARBA" id="ARBA00022679"/>
    </source>
</evidence>
<comment type="function">
    <text evidence="11">Histone methyltransferase that specifically trimethylates histone H3 to form H3K79me3. This methylation is required for telomere silencing and for the pachytene checkpoint during the meiotic cell cycle by allowing the recruitment of RAD9 to double strand breaks. Nucleosomes are preferred as substrate compared to free histone.</text>
</comment>
<feature type="region of interest" description="Disordered" evidence="12">
    <location>
        <begin position="1"/>
        <end position="24"/>
    </location>
</feature>
<dbReference type="PANTHER" id="PTHR21451:SF0">
    <property type="entry name" value="HISTONE-LYSINE N-METHYLTRANSFERASE, H3 LYSINE-79 SPECIFIC"/>
    <property type="match status" value="1"/>
</dbReference>
<dbReference type="PROSITE" id="PS51569">
    <property type="entry name" value="DOT1"/>
    <property type="match status" value="1"/>
</dbReference>
<dbReference type="FunFam" id="3.40.50.150:FF:000033">
    <property type="entry name" value="Histone-lysine N-methyltransferase, H3 lysine-79 specific"/>
    <property type="match status" value="1"/>
</dbReference>
<name>A0AAD5XE88_9FUNG</name>
<evidence type="ECO:0000256" key="11">
    <source>
        <dbReference type="RuleBase" id="RU271113"/>
    </source>
</evidence>
<evidence type="ECO:0000256" key="3">
    <source>
        <dbReference type="ARBA" id="ARBA00020987"/>
    </source>
</evidence>
<evidence type="ECO:0000256" key="1">
    <source>
        <dbReference type="ARBA" id="ARBA00004123"/>
    </source>
</evidence>
<evidence type="ECO:0000256" key="6">
    <source>
        <dbReference type="ARBA" id="ARBA00022691"/>
    </source>
</evidence>
<dbReference type="GO" id="GO:0032259">
    <property type="term" value="P:methylation"/>
    <property type="evidence" value="ECO:0007669"/>
    <property type="project" value="UniProtKB-KW"/>
</dbReference>
<comment type="catalytic activity">
    <reaction evidence="10 11">
        <text>L-lysyl(79)-[histone H3] + 3 S-adenosyl-L-methionine = N(6),N(6),N(6)-trimethyl-L-lysyl(79)-[histone H3] + 3 S-adenosyl-L-homocysteine + 3 H(+)</text>
        <dbReference type="Rhea" id="RHEA:60328"/>
        <dbReference type="Rhea" id="RHEA-COMP:15549"/>
        <dbReference type="Rhea" id="RHEA-COMP:15552"/>
        <dbReference type="ChEBI" id="CHEBI:15378"/>
        <dbReference type="ChEBI" id="CHEBI:29969"/>
        <dbReference type="ChEBI" id="CHEBI:57856"/>
        <dbReference type="ChEBI" id="CHEBI:59789"/>
        <dbReference type="ChEBI" id="CHEBI:61961"/>
        <dbReference type="EC" id="2.1.1.360"/>
    </reaction>
</comment>
<evidence type="ECO:0000259" key="14">
    <source>
        <dbReference type="PROSITE" id="PS51569"/>
    </source>
</evidence>
<feature type="compositionally biased region" description="Polar residues" evidence="12">
    <location>
        <begin position="73"/>
        <end position="84"/>
    </location>
</feature>
<dbReference type="GO" id="GO:0000077">
    <property type="term" value="P:DNA damage checkpoint signaling"/>
    <property type="evidence" value="ECO:0007669"/>
    <property type="project" value="TreeGrafter"/>
</dbReference>
<evidence type="ECO:0000256" key="10">
    <source>
        <dbReference type="ARBA" id="ARBA00047770"/>
    </source>
</evidence>
<proteinExistence type="inferred from homology"/>
<dbReference type="Pfam" id="PF03134">
    <property type="entry name" value="TB2_DP1_HVA22"/>
    <property type="match status" value="1"/>
</dbReference>
<dbReference type="SUPFAM" id="SSF53335">
    <property type="entry name" value="S-adenosyl-L-methionine-dependent methyltransferases"/>
    <property type="match status" value="1"/>
</dbReference>
<keyword evidence="13" id="KW-0472">Membrane</keyword>
<accession>A0AAD5XE88</accession>
<keyword evidence="5 11" id="KW-0808">Transferase</keyword>
<evidence type="ECO:0000256" key="9">
    <source>
        <dbReference type="ARBA" id="ARBA00029821"/>
    </source>
</evidence>
<dbReference type="InterPro" id="IPR025789">
    <property type="entry name" value="DOT1_dom"/>
</dbReference>
<evidence type="ECO:0000313" key="15">
    <source>
        <dbReference type="EMBL" id="KAJ3128134.1"/>
    </source>
</evidence>
<dbReference type="GO" id="GO:0005634">
    <property type="term" value="C:nucleus"/>
    <property type="evidence" value="ECO:0007669"/>
    <property type="project" value="UniProtKB-SubCell"/>
</dbReference>
<dbReference type="InterPro" id="IPR004345">
    <property type="entry name" value="TB2_DP1_HVA22"/>
</dbReference>
<dbReference type="Proteomes" id="UP001211907">
    <property type="component" value="Unassembled WGS sequence"/>
</dbReference>
<feature type="region of interest" description="Disordered" evidence="12">
    <location>
        <begin position="73"/>
        <end position="136"/>
    </location>
</feature>
<protein>
    <recommendedName>
        <fullName evidence="3 11">Histone-lysine N-methyltransferase, H3 lysine-79 specific</fullName>
        <ecNumber evidence="2 11">2.1.1.360</ecNumber>
    </recommendedName>
    <alternativeName>
        <fullName evidence="9 11">Histone H3-K79 methyltransferase</fullName>
    </alternativeName>
</protein>
<dbReference type="Gene3D" id="1.10.260.170">
    <property type="match status" value="1"/>
</dbReference>
<dbReference type="Pfam" id="PF08123">
    <property type="entry name" value="DOT1"/>
    <property type="match status" value="1"/>
</dbReference>
<dbReference type="Gene3D" id="3.40.50.150">
    <property type="entry name" value="Vaccinia Virus protein VP39"/>
    <property type="match status" value="1"/>
</dbReference>
<sequence>MIEHTRKRFAGADGAAPMPTPTPTPIVNASVNSTNTANVNNANLPRQPSRCIYLSAAFAKQSSAPKLAIQNLNGNQGQSANTNKLHSKALKRPQPNSHAQPHSYSNYLSHPSALASPSPSVSDSPGDSFQLQRQQQQQQQALFSFAHARDSVLLDPKIYRPLSTSLAAQKSSSSAPSSVSPSQKDFEFVPLEYPSPVTYSEQVHQPVASTERTTAGAPAKTANNRISDDNMMITLTSSSAEFFPLCEPTRSDEYNPLHDLKHTVAIIVAHCLSPQEAEPFGDEVSGPLRAVIRACNRKDPIAIKSALAHFNVLVRTVKLNRCRVNSENNAYSLTKPYHPDLICHILDQTYAHTVAPRVDLLKSYKGFSNNVYGEVRHSLVTEFIHRTNLSSHHTFLDMGSGTGNVVLQVAAQTLCAAYGVEIMENPSTLANVQHSDFVARCRAYGCPVGPIDVWRADFLDDEKVHDVLKRADVVFVNNYAFDAHLNFRILERFLDLKEGCIVISLKTFGTSMGENALENMFRTKEYYFGENKTMMKNNNKDWENRMMDLMPAYQSFKAIESPEKEDNIQWLTYWTVFGFLNVIEVFSDTLLYWVPFYYAFKAIFVIYLIAPQFNGAKTIYTKVLQPYLLKEQSVIDGDISKNLAKNLLTDQEQGICYRQ</sequence>
<evidence type="ECO:0000256" key="2">
    <source>
        <dbReference type="ARBA" id="ARBA00012190"/>
    </source>
</evidence>
<evidence type="ECO:0000256" key="13">
    <source>
        <dbReference type="SAM" id="Phobius"/>
    </source>
</evidence>